<evidence type="ECO:0000313" key="4">
    <source>
        <dbReference type="EMBL" id="TXB67701.1"/>
    </source>
</evidence>
<dbReference type="Gene3D" id="3.30.450.40">
    <property type="match status" value="2"/>
</dbReference>
<dbReference type="PROSITE" id="PS51077">
    <property type="entry name" value="HTH_ICLR"/>
    <property type="match status" value="1"/>
</dbReference>
<dbReference type="Gene3D" id="1.10.10.10">
    <property type="entry name" value="Winged helix-like DNA-binding domain superfamily/Winged helix DNA-binding domain"/>
    <property type="match status" value="1"/>
</dbReference>
<comment type="caution">
    <text evidence="4">The sequence shown here is derived from an EMBL/GenBank/DDBJ whole genome shotgun (WGS) entry which is preliminary data.</text>
</comment>
<dbReference type="InterPro" id="IPR005471">
    <property type="entry name" value="Tscrpt_reg_IclR_N"/>
</dbReference>
<dbReference type="InterPro" id="IPR029016">
    <property type="entry name" value="GAF-like_dom_sf"/>
</dbReference>
<dbReference type="AlphaFoldDB" id="A0A5C6RZI8"/>
<dbReference type="PANTHER" id="PTHR30136:SF24">
    <property type="entry name" value="HTH-TYPE TRANSCRIPTIONAL REPRESSOR ALLR"/>
    <property type="match status" value="1"/>
</dbReference>
<evidence type="ECO:0000259" key="3">
    <source>
        <dbReference type="PROSITE" id="PS51077"/>
    </source>
</evidence>
<dbReference type="Proteomes" id="UP000321562">
    <property type="component" value="Unassembled WGS sequence"/>
</dbReference>
<keyword evidence="5" id="KW-1185">Reference proteome</keyword>
<name>A0A5C6RZI8_9RHOB</name>
<feature type="domain" description="HTH iclR-type" evidence="3">
    <location>
        <begin position="6"/>
        <end position="67"/>
    </location>
</feature>
<evidence type="ECO:0000256" key="2">
    <source>
        <dbReference type="ARBA" id="ARBA00023163"/>
    </source>
</evidence>
<dbReference type="RefSeq" id="WP_147099621.1">
    <property type="nucleotide sequence ID" value="NZ_JBHUFH010000001.1"/>
</dbReference>
<evidence type="ECO:0000256" key="1">
    <source>
        <dbReference type="ARBA" id="ARBA00023015"/>
    </source>
</evidence>
<dbReference type="Pfam" id="PF09339">
    <property type="entry name" value="HTH_IclR"/>
    <property type="match status" value="1"/>
</dbReference>
<reference evidence="4 5" key="1">
    <citation type="submission" date="2019-08" db="EMBL/GenBank/DDBJ databases">
        <authorList>
            <person name="Ye J."/>
        </authorList>
    </citation>
    <scope>NUCLEOTIDE SEQUENCE [LARGE SCALE GENOMIC DNA]</scope>
    <source>
        <strain evidence="4 5">TK008</strain>
    </source>
</reference>
<dbReference type="SUPFAM" id="SSF55781">
    <property type="entry name" value="GAF domain-like"/>
    <property type="match status" value="1"/>
</dbReference>
<dbReference type="SMART" id="SM00346">
    <property type="entry name" value="HTH_ICLR"/>
    <property type="match status" value="1"/>
</dbReference>
<gene>
    <name evidence="4" type="ORF">FQV27_13940</name>
</gene>
<sequence>MVATTLQTLDRGLAALSLLAEAPAGLKPAELAERLEVHKAIAYRLLSTLEAHSLVRRLPDGRAVLGTGLIPLASRVEKQRLAAAAPLLATLSAVTRTTSCLVLADGANAVVALVHEGGDGFLRVTYRLGVRHPLTRGAPGLAILSGRPPSDDEPPGVQQAREQGYALTRGELQPGAVGIAAPVPAEGIEAAVSVVALQELPPDAAQQVVSCADAIGALW</sequence>
<dbReference type="GO" id="GO:0003700">
    <property type="term" value="F:DNA-binding transcription factor activity"/>
    <property type="evidence" value="ECO:0007669"/>
    <property type="project" value="TreeGrafter"/>
</dbReference>
<dbReference type="GO" id="GO:0045892">
    <property type="term" value="P:negative regulation of DNA-templated transcription"/>
    <property type="evidence" value="ECO:0007669"/>
    <property type="project" value="TreeGrafter"/>
</dbReference>
<dbReference type="PANTHER" id="PTHR30136">
    <property type="entry name" value="HELIX-TURN-HELIX TRANSCRIPTIONAL REGULATOR, ICLR FAMILY"/>
    <property type="match status" value="1"/>
</dbReference>
<keyword evidence="1" id="KW-0805">Transcription regulation</keyword>
<dbReference type="InterPro" id="IPR050707">
    <property type="entry name" value="HTH_MetabolicPath_Reg"/>
</dbReference>
<organism evidence="4 5">
    <name type="scientific">Paracoccus aurantiacus</name>
    <dbReference type="NCBI Taxonomy" id="2599412"/>
    <lineage>
        <taxon>Bacteria</taxon>
        <taxon>Pseudomonadati</taxon>
        <taxon>Pseudomonadota</taxon>
        <taxon>Alphaproteobacteria</taxon>
        <taxon>Rhodobacterales</taxon>
        <taxon>Paracoccaceae</taxon>
        <taxon>Paracoccus</taxon>
    </lineage>
</organism>
<keyword evidence="2" id="KW-0804">Transcription</keyword>
<dbReference type="EMBL" id="VOPL01000006">
    <property type="protein sequence ID" value="TXB67701.1"/>
    <property type="molecule type" value="Genomic_DNA"/>
</dbReference>
<accession>A0A5C6RZI8</accession>
<dbReference type="OrthoDB" id="6057486at2"/>
<protein>
    <submittedName>
        <fullName evidence="4">Helix-turn-helix domain-containing protein</fullName>
    </submittedName>
</protein>
<evidence type="ECO:0000313" key="5">
    <source>
        <dbReference type="Proteomes" id="UP000321562"/>
    </source>
</evidence>
<dbReference type="InterPro" id="IPR036388">
    <property type="entry name" value="WH-like_DNA-bd_sf"/>
</dbReference>
<dbReference type="GO" id="GO:0003677">
    <property type="term" value="F:DNA binding"/>
    <property type="evidence" value="ECO:0007669"/>
    <property type="project" value="InterPro"/>
</dbReference>
<dbReference type="SUPFAM" id="SSF46785">
    <property type="entry name" value="Winged helix' DNA-binding domain"/>
    <property type="match status" value="1"/>
</dbReference>
<dbReference type="InterPro" id="IPR036390">
    <property type="entry name" value="WH_DNA-bd_sf"/>
</dbReference>
<proteinExistence type="predicted"/>